<dbReference type="PROSITE" id="PS50109">
    <property type="entry name" value="HIS_KIN"/>
    <property type="match status" value="1"/>
</dbReference>
<evidence type="ECO:0000256" key="3">
    <source>
        <dbReference type="ARBA" id="ARBA00012438"/>
    </source>
</evidence>
<dbReference type="Pfam" id="PF00672">
    <property type="entry name" value="HAMP"/>
    <property type="match status" value="1"/>
</dbReference>
<dbReference type="AlphaFoldDB" id="A0A495E794"/>
<dbReference type="Gene3D" id="1.10.287.130">
    <property type="match status" value="1"/>
</dbReference>
<dbReference type="Gene3D" id="3.30.565.10">
    <property type="entry name" value="Histidine kinase-like ATPase, C-terminal domain"/>
    <property type="match status" value="1"/>
</dbReference>
<evidence type="ECO:0000256" key="6">
    <source>
        <dbReference type="ARBA" id="ARBA00022777"/>
    </source>
</evidence>
<dbReference type="SUPFAM" id="SSF47384">
    <property type="entry name" value="Homodimeric domain of signal transducing histidine kinase"/>
    <property type="match status" value="1"/>
</dbReference>
<reference evidence="9 10" key="1">
    <citation type="submission" date="2018-10" db="EMBL/GenBank/DDBJ databases">
        <title>Genomic Encyclopedia of Archaeal and Bacterial Type Strains, Phase II (KMG-II): from individual species to whole genera.</title>
        <authorList>
            <person name="Goeker M."/>
        </authorList>
    </citation>
    <scope>NUCLEOTIDE SEQUENCE [LARGE SCALE GENOMIC DNA]</scope>
    <source>
        <strain evidence="9 10">DSM 25230</strain>
    </source>
</reference>
<comment type="caution">
    <text evidence="9">The sequence shown here is derived from an EMBL/GenBank/DDBJ whole genome shotgun (WGS) entry which is preliminary data.</text>
</comment>
<dbReference type="Proteomes" id="UP000269412">
    <property type="component" value="Unassembled WGS sequence"/>
</dbReference>
<dbReference type="OrthoDB" id="9781208at2"/>
<evidence type="ECO:0000259" key="8">
    <source>
        <dbReference type="PROSITE" id="PS50885"/>
    </source>
</evidence>
<dbReference type="InterPro" id="IPR003660">
    <property type="entry name" value="HAMP_dom"/>
</dbReference>
<feature type="domain" description="Histidine kinase" evidence="7">
    <location>
        <begin position="285"/>
        <end position="498"/>
    </location>
</feature>
<comment type="catalytic activity">
    <reaction evidence="1">
        <text>ATP + protein L-histidine = ADP + protein N-phospho-L-histidine.</text>
        <dbReference type="EC" id="2.7.13.3"/>
    </reaction>
</comment>
<keyword evidence="10" id="KW-1185">Reference proteome</keyword>
<dbReference type="SMART" id="SM00388">
    <property type="entry name" value="HisKA"/>
    <property type="match status" value="1"/>
</dbReference>
<dbReference type="CDD" id="cd06225">
    <property type="entry name" value="HAMP"/>
    <property type="match status" value="1"/>
</dbReference>
<dbReference type="SUPFAM" id="SSF55874">
    <property type="entry name" value="ATPase domain of HSP90 chaperone/DNA topoisomerase II/histidine kinase"/>
    <property type="match status" value="1"/>
</dbReference>
<organism evidence="9 10">
    <name type="scientific">Maribacter vaceletii</name>
    <dbReference type="NCBI Taxonomy" id="1206816"/>
    <lineage>
        <taxon>Bacteria</taxon>
        <taxon>Pseudomonadati</taxon>
        <taxon>Bacteroidota</taxon>
        <taxon>Flavobacteriia</taxon>
        <taxon>Flavobacteriales</taxon>
        <taxon>Flavobacteriaceae</taxon>
        <taxon>Maribacter</taxon>
    </lineage>
</organism>
<sequence length="500" mass="57537">MIKIRTKLLLGFGMLIFILILHTILGQLTINKTTESYNILTKKTAPDVVKLLCDFRMESRELFLLVSNRVVDKKNRENLNRIRQITDVNLPYYISNLTLLKQSLIVSDSRNIIIDSIVKNSSKYIELVKELNTVLLTPKDYNDTVKMEKINDIKNTKILMYSTEIDNRLSFLQIEFNKEFRNSFNNLSGVLKNNSRFILWANLLFICLGLIITYKNIRDIIKPIKELLSSVKKIKDGDYNNKISLNKIYEFSTLGNSFNNMSNILQKKFNEVELKNQELEQFVYIASHDLQEPLRTVNSFSDMLIKGYSAKLDTTAMTYIQFISQASTRMSLLVRNLLDYSCLGKNRELTLVNCNEMLKSLEIDLSVLINNNNAKINAENLPEILAYKTELRLLFQNLINNAIKFHKPGIPPIVKIKAKEHIHFWEFIISDNGIGIPKDKKDKIFGMFQKLNDKSQFEGTGIGLAHCAKIIEMHKGTIKVDSELNNGSTFSITIAKNLKK</sequence>
<keyword evidence="4" id="KW-0597">Phosphoprotein</keyword>
<feature type="domain" description="HAMP" evidence="8">
    <location>
        <begin position="218"/>
        <end position="270"/>
    </location>
</feature>
<dbReference type="InterPro" id="IPR052162">
    <property type="entry name" value="Sensor_kinase/Photoreceptor"/>
</dbReference>
<accession>A0A495E794</accession>
<dbReference type="GO" id="GO:0000155">
    <property type="term" value="F:phosphorelay sensor kinase activity"/>
    <property type="evidence" value="ECO:0007669"/>
    <property type="project" value="InterPro"/>
</dbReference>
<dbReference type="PANTHER" id="PTHR43304">
    <property type="entry name" value="PHYTOCHROME-LIKE PROTEIN CPH1"/>
    <property type="match status" value="1"/>
</dbReference>
<keyword evidence="5" id="KW-0808">Transferase</keyword>
<proteinExistence type="predicted"/>
<evidence type="ECO:0000256" key="2">
    <source>
        <dbReference type="ARBA" id="ARBA00004370"/>
    </source>
</evidence>
<dbReference type="Pfam" id="PF00512">
    <property type="entry name" value="HisKA"/>
    <property type="match status" value="1"/>
</dbReference>
<dbReference type="EC" id="2.7.13.3" evidence="3"/>
<dbReference type="PRINTS" id="PR00344">
    <property type="entry name" value="BCTRLSENSOR"/>
</dbReference>
<dbReference type="SUPFAM" id="SSF158472">
    <property type="entry name" value="HAMP domain-like"/>
    <property type="match status" value="1"/>
</dbReference>
<dbReference type="InterPro" id="IPR036890">
    <property type="entry name" value="HATPase_C_sf"/>
</dbReference>
<evidence type="ECO:0000256" key="1">
    <source>
        <dbReference type="ARBA" id="ARBA00000085"/>
    </source>
</evidence>
<dbReference type="Gene3D" id="6.10.340.10">
    <property type="match status" value="1"/>
</dbReference>
<dbReference type="PROSITE" id="PS50885">
    <property type="entry name" value="HAMP"/>
    <property type="match status" value="1"/>
</dbReference>
<gene>
    <name evidence="9" type="ORF">CLV91_1519</name>
</gene>
<evidence type="ECO:0000313" key="10">
    <source>
        <dbReference type="Proteomes" id="UP000269412"/>
    </source>
</evidence>
<dbReference type="InterPro" id="IPR003594">
    <property type="entry name" value="HATPase_dom"/>
</dbReference>
<protein>
    <recommendedName>
        <fullName evidence="3">histidine kinase</fullName>
        <ecNumber evidence="3">2.7.13.3</ecNumber>
    </recommendedName>
</protein>
<name>A0A495E794_9FLAO</name>
<keyword evidence="6" id="KW-0418">Kinase</keyword>
<comment type="subcellular location">
    <subcellularLocation>
        <location evidence="2">Membrane</location>
    </subcellularLocation>
</comment>
<dbReference type="GO" id="GO:0016020">
    <property type="term" value="C:membrane"/>
    <property type="evidence" value="ECO:0007669"/>
    <property type="project" value="UniProtKB-SubCell"/>
</dbReference>
<dbReference type="Pfam" id="PF02518">
    <property type="entry name" value="HATPase_c"/>
    <property type="match status" value="1"/>
</dbReference>
<evidence type="ECO:0000313" key="9">
    <source>
        <dbReference type="EMBL" id="RKR12812.1"/>
    </source>
</evidence>
<dbReference type="InterPro" id="IPR004358">
    <property type="entry name" value="Sig_transdc_His_kin-like_C"/>
</dbReference>
<evidence type="ECO:0000256" key="4">
    <source>
        <dbReference type="ARBA" id="ARBA00022553"/>
    </source>
</evidence>
<dbReference type="InterPro" id="IPR005467">
    <property type="entry name" value="His_kinase_dom"/>
</dbReference>
<dbReference type="SMART" id="SM00387">
    <property type="entry name" value="HATPase_c"/>
    <property type="match status" value="1"/>
</dbReference>
<dbReference type="CDD" id="cd00082">
    <property type="entry name" value="HisKA"/>
    <property type="match status" value="1"/>
</dbReference>
<dbReference type="RefSeq" id="WP_147406407.1">
    <property type="nucleotide sequence ID" value="NZ_RBIQ01000008.1"/>
</dbReference>
<dbReference type="EMBL" id="RBIQ01000008">
    <property type="protein sequence ID" value="RKR12812.1"/>
    <property type="molecule type" value="Genomic_DNA"/>
</dbReference>
<dbReference type="InterPro" id="IPR036097">
    <property type="entry name" value="HisK_dim/P_sf"/>
</dbReference>
<evidence type="ECO:0000256" key="5">
    <source>
        <dbReference type="ARBA" id="ARBA00022679"/>
    </source>
</evidence>
<dbReference type="PANTHER" id="PTHR43304:SF1">
    <property type="entry name" value="PAC DOMAIN-CONTAINING PROTEIN"/>
    <property type="match status" value="1"/>
</dbReference>
<evidence type="ECO:0000259" key="7">
    <source>
        <dbReference type="PROSITE" id="PS50109"/>
    </source>
</evidence>
<dbReference type="InterPro" id="IPR003661">
    <property type="entry name" value="HisK_dim/P_dom"/>
</dbReference>